<proteinExistence type="predicted"/>
<dbReference type="EMBL" id="BRXY01000200">
    <property type="protein sequence ID" value="GMH76804.1"/>
    <property type="molecule type" value="Genomic_DNA"/>
</dbReference>
<reference evidence="2" key="1">
    <citation type="journal article" date="2023" name="Commun. Biol.">
        <title>Genome analysis of Parmales, the sister group of diatoms, reveals the evolutionary specialization of diatoms from phago-mixotrophs to photoautotrophs.</title>
        <authorList>
            <person name="Ban H."/>
            <person name="Sato S."/>
            <person name="Yoshikawa S."/>
            <person name="Yamada K."/>
            <person name="Nakamura Y."/>
            <person name="Ichinomiya M."/>
            <person name="Sato N."/>
            <person name="Blanc-Mathieu R."/>
            <person name="Endo H."/>
            <person name="Kuwata A."/>
            <person name="Ogata H."/>
        </authorList>
    </citation>
    <scope>NUCLEOTIDE SEQUENCE [LARGE SCALE GENOMIC DNA]</scope>
    <source>
        <strain evidence="2">NIES 3701</strain>
    </source>
</reference>
<dbReference type="Proteomes" id="UP001165085">
    <property type="component" value="Unassembled WGS sequence"/>
</dbReference>
<gene>
    <name evidence="1" type="ORF">TrST_g11401</name>
</gene>
<accession>A0A9W7ED06</accession>
<comment type="caution">
    <text evidence="1">The sequence shown here is derived from an EMBL/GenBank/DDBJ whole genome shotgun (WGS) entry which is preliminary data.</text>
</comment>
<evidence type="ECO:0000313" key="2">
    <source>
        <dbReference type="Proteomes" id="UP001165085"/>
    </source>
</evidence>
<sequence length="202" mass="21393">MQLIYQALNVTSLLAASETDVCWKDSYGRGVGKPIHSCPSDQEKNGALCYPLCKPDYYGVGPVCWEHCEEGWVDEGALCRKDGSIETVAKNSYGRGAGYPLGCDDSEDEDAALCYKPCTDGFYGVGPVCWESCAGDEPTDGGAICCKDQASCSDKIESLTLGLPKAIMEGIIAGEDPAAISKAVYDALVATLGFVMPLCDAE</sequence>
<keyword evidence="2" id="KW-1185">Reference proteome</keyword>
<dbReference type="PANTHER" id="PTHR34859">
    <property type="entry name" value="UNNAMED PRODUCT"/>
    <property type="match status" value="1"/>
</dbReference>
<dbReference type="AlphaFoldDB" id="A0A9W7ED06"/>
<protein>
    <submittedName>
        <fullName evidence="1">Uncharacterized protein</fullName>
    </submittedName>
</protein>
<dbReference type="OrthoDB" id="71572at2759"/>
<organism evidence="1 2">
    <name type="scientific">Triparma strigata</name>
    <dbReference type="NCBI Taxonomy" id="1606541"/>
    <lineage>
        <taxon>Eukaryota</taxon>
        <taxon>Sar</taxon>
        <taxon>Stramenopiles</taxon>
        <taxon>Ochrophyta</taxon>
        <taxon>Bolidophyceae</taxon>
        <taxon>Parmales</taxon>
        <taxon>Triparmaceae</taxon>
        <taxon>Triparma</taxon>
    </lineage>
</organism>
<evidence type="ECO:0000313" key="1">
    <source>
        <dbReference type="EMBL" id="GMH76804.1"/>
    </source>
</evidence>
<dbReference type="PANTHER" id="PTHR34859:SF2">
    <property type="entry name" value="LYSM DOMAIN-CONTAINING PROTEIN"/>
    <property type="match status" value="1"/>
</dbReference>
<name>A0A9W7ED06_9STRA</name>